<accession>A0A1H8MC43</accession>
<keyword evidence="3" id="KW-1185">Reference proteome</keyword>
<organism evidence="2 3">
    <name type="scientific">Palleronia pelagia</name>
    <dbReference type="NCBI Taxonomy" id="387096"/>
    <lineage>
        <taxon>Bacteria</taxon>
        <taxon>Pseudomonadati</taxon>
        <taxon>Pseudomonadota</taxon>
        <taxon>Alphaproteobacteria</taxon>
        <taxon>Rhodobacterales</taxon>
        <taxon>Roseobacteraceae</taxon>
        <taxon>Palleronia</taxon>
    </lineage>
</organism>
<proteinExistence type="predicted"/>
<dbReference type="EMBL" id="FOCM01000015">
    <property type="protein sequence ID" value="SEO14937.1"/>
    <property type="molecule type" value="Genomic_DNA"/>
</dbReference>
<dbReference type="RefSeq" id="WP_091846850.1">
    <property type="nucleotide sequence ID" value="NZ_FOCM01000015.1"/>
</dbReference>
<feature type="compositionally biased region" description="Basic and acidic residues" evidence="1">
    <location>
        <begin position="56"/>
        <end position="66"/>
    </location>
</feature>
<gene>
    <name evidence="2" type="ORF">SAMN04488011_11516</name>
</gene>
<dbReference type="AlphaFoldDB" id="A0A1H8MC43"/>
<name>A0A1H8MC43_9RHOB</name>
<evidence type="ECO:0000313" key="2">
    <source>
        <dbReference type="EMBL" id="SEO14937.1"/>
    </source>
</evidence>
<protein>
    <submittedName>
        <fullName evidence="2">Uncharacterized protein</fullName>
    </submittedName>
</protein>
<sequence>MTATHSIPSTVLVAIDISKHRQEVLVAVLGKVRRRRMTITNTLEDSRRLARSKSSKMKDSHTRASN</sequence>
<dbReference type="Proteomes" id="UP000199372">
    <property type="component" value="Unassembled WGS sequence"/>
</dbReference>
<evidence type="ECO:0000313" key="3">
    <source>
        <dbReference type="Proteomes" id="UP000199372"/>
    </source>
</evidence>
<evidence type="ECO:0000256" key="1">
    <source>
        <dbReference type="SAM" id="MobiDB-lite"/>
    </source>
</evidence>
<feature type="region of interest" description="Disordered" evidence="1">
    <location>
        <begin position="43"/>
        <end position="66"/>
    </location>
</feature>
<reference evidence="3" key="1">
    <citation type="submission" date="2016-10" db="EMBL/GenBank/DDBJ databases">
        <authorList>
            <person name="Varghese N."/>
            <person name="Submissions S."/>
        </authorList>
    </citation>
    <scope>NUCLEOTIDE SEQUENCE [LARGE SCALE GENOMIC DNA]</scope>
    <source>
        <strain evidence="3">DSM 26893</strain>
    </source>
</reference>